<dbReference type="AlphaFoldDB" id="A0A8B8DH74"/>
<sequence length="396" mass="44753">MRPGSCVASSFLCVLFVTDVLSSSEFYIDWKEASRQCKTKYDSELITFDYIKTENLSSEIISDLGNNISAWIDGKVRLLGCTDDVCYRVHQIHTTEDRKHPTICVDTPDMINVWFSEMSYKQSQDKCGTERYRLTDINLKTDRIPVDKTSNVFWLPNIELTTDEGECTFVITRNNESLELKYDNCSIPKMAVCINNSYIPDHHVTTFLEMAPKVTDEELLVENEEDGAYKAESLQILGPTRTDGTSGDVWHLKSLLPFALSGFNLILFLVLMCAMVALWKKVLSKLKQMAKIVDPPKSSKKSKLKRKKIFQQTEYQGLACSSPGNSTRVKLLPEEENPYSEISGKESSLVGAEGRVPGASCNGYVDMKSMMPDIEHCSSFKIGKKSYSSQRHPIYI</sequence>
<keyword evidence="2" id="KW-0732">Signal</keyword>
<gene>
    <name evidence="4" type="primary">LOC111126167</name>
</gene>
<reference evidence="4" key="1">
    <citation type="submission" date="2025-08" db="UniProtKB">
        <authorList>
            <consortium name="RefSeq"/>
        </authorList>
    </citation>
    <scope>IDENTIFICATION</scope>
    <source>
        <tissue evidence="4">Whole sample</tissue>
    </source>
</reference>
<accession>A0A8B8DH74</accession>
<keyword evidence="3" id="KW-1185">Reference proteome</keyword>
<dbReference type="Proteomes" id="UP000694844">
    <property type="component" value="Chromosome 3"/>
</dbReference>
<evidence type="ECO:0000256" key="2">
    <source>
        <dbReference type="SAM" id="SignalP"/>
    </source>
</evidence>
<feature type="signal peptide" evidence="2">
    <location>
        <begin position="1"/>
        <end position="22"/>
    </location>
</feature>
<dbReference type="GeneID" id="111126167"/>
<dbReference type="RefSeq" id="XP_022326316.1">
    <property type="nucleotide sequence ID" value="XM_022470608.1"/>
</dbReference>
<protein>
    <submittedName>
        <fullName evidence="4">Uncharacterized protein LOC111126167</fullName>
    </submittedName>
</protein>
<dbReference type="KEGG" id="cvn:111126167"/>
<proteinExistence type="predicted"/>
<name>A0A8B8DH74_CRAVI</name>
<organism evidence="3 4">
    <name type="scientific">Crassostrea virginica</name>
    <name type="common">Eastern oyster</name>
    <dbReference type="NCBI Taxonomy" id="6565"/>
    <lineage>
        <taxon>Eukaryota</taxon>
        <taxon>Metazoa</taxon>
        <taxon>Spiralia</taxon>
        <taxon>Lophotrochozoa</taxon>
        <taxon>Mollusca</taxon>
        <taxon>Bivalvia</taxon>
        <taxon>Autobranchia</taxon>
        <taxon>Pteriomorphia</taxon>
        <taxon>Ostreida</taxon>
        <taxon>Ostreoidea</taxon>
        <taxon>Ostreidae</taxon>
        <taxon>Crassostrea</taxon>
    </lineage>
</organism>
<keyword evidence="1" id="KW-0812">Transmembrane</keyword>
<evidence type="ECO:0000313" key="3">
    <source>
        <dbReference type="Proteomes" id="UP000694844"/>
    </source>
</evidence>
<keyword evidence="1" id="KW-1133">Transmembrane helix</keyword>
<feature type="chain" id="PRO_5034725205" evidence="2">
    <location>
        <begin position="23"/>
        <end position="396"/>
    </location>
</feature>
<dbReference type="OrthoDB" id="6152673at2759"/>
<keyword evidence="1" id="KW-0472">Membrane</keyword>
<evidence type="ECO:0000313" key="4">
    <source>
        <dbReference type="RefSeq" id="XP_022326316.1"/>
    </source>
</evidence>
<evidence type="ECO:0000256" key="1">
    <source>
        <dbReference type="SAM" id="Phobius"/>
    </source>
</evidence>
<feature type="transmembrane region" description="Helical" evidence="1">
    <location>
        <begin position="255"/>
        <end position="279"/>
    </location>
</feature>